<keyword evidence="4 7" id="KW-1133">Transmembrane helix</keyword>
<evidence type="ECO:0000259" key="8">
    <source>
        <dbReference type="Pfam" id="PF06271"/>
    </source>
</evidence>
<dbReference type="EMBL" id="AP008955">
    <property type="protein sequence ID" value="BAH46182.1"/>
    <property type="molecule type" value="Genomic_DNA"/>
</dbReference>
<gene>
    <name evidence="9" type="ordered locus">BBR47_52050</name>
</gene>
<feature type="transmembrane region" description="Helical" evidence="7">
    <location>
        <begin position="117"/>
        <end position="135"/>
    </location>
</feature>
<name>C0Z6I3_BREBN</name>
<comment type="subcellular location">
    <subcellularLocation>
        <location evidence="1">Cell membrane</location>
        <topology evidence="1">Multi-pass membrane protein</topology>
    </subcellularLocation>
</comment>
<dbReference type="HOGENOM" id="CLU_749740_0_0_9"/>
<dbReference type="Proteomes" id="UP000001877">
    <property type="component" value="Chromosome"/>
</dbReference>
<reference evidence="9 10" key="1">
    <citation type="submission" date="2005-03" db="EMBL/GenBank/DDBJ databases">
        <title>Brevibacillus brevis strain 47, complete genome.</title>
        <authorList>
            <person name="Hosoyama A."/>
            <person name="Yamada R."/>
            <person name="Hongo Y."/>
            <person name="Terui Y."/>
            <person name="Ankai A."/>
            <person name="Masuyama W."/>
            <person name="Sekiguchi M."/>
            <person name="Takeda T."/>
            <person name="Asano K."/>
            <person name="Ohji S."/>
            <person name="Ichikawa N."/>
            <person name="Narita S."/>
            <person name="Aoki N."/>
            <person name="Miura H."/>
            <person name="Matsushita S."/>
            <person name="Sekigawa T."/>
            <person name="Yamagata H."/>
            <person name="Yoshikawa H."/>
            <person name="Udaka S."/>
            <person name="Tanikawa S."/>
            <person name="Fujita N."/>
        </authorList>
    </citation>
    <scope>NUCLEOTIDE SEQUENCE [LARGE SCALE GENOMIC DNA]</scope>
    <source>
        <strain evidence="10">47 / JCM 6285 / NBRC 100599</strain>
    </source>
</reference>
<feature type="compositionally biased region" description="Polar residues" evidence="6">
    <location>
        <begin position="47"/>
        <end position="56"/>
    </location>
</feature>
<keyword evidence="10" id="KW-1185">Reference proteome</keyword>
<feature type="transmembrane region" description="Helical" evidence="7">
    <location>
        <begin position="91"/>
        <end position="111"/>
    </location>
</feature>
<dbReference type="eggNOG" id="COG1714">
    <property type="taxonomic scope" value="Bacteria"/>
</dbReference>
<dbReference type="GO" id="GO:0005886">
    <property type="term" value="C:plasma membrane"/>
    <property type="evidence" value="ECO:0007669"/>
    <property type="project" value="UniProtKB-SubCell"/>
</dbReference>
<dbReference type="PANTHER" id="PTHR36115">
    <property type="entry name" value="PROLINE-RICH ANTIGEN HOMOLOG-RELATED"/>
    <property type="match status" value="1"/>
</dbReference>
<feature type="region of interest" description="Disordered" evidence="6">
    <location>
        <begin position="47"/>
        <end position="72"/>
    </location>
</feature>
<evidence type="ECO:0000256" key="7">
    <source>
        <dbReference type="SAM" id="Phobius"/>
    </source>
</evidence>
<evidence type="ECO:0000256" key="2">
    <source>
        <dbReference type="ARBA" id="ARBA00022475"/>
    </source>
</evidence>
<dbReference type="Gene3D" id="3.40.1000.10">
    <property type="entry name" value="Mog1/PsbP, alpha/beta/alpha sandwich"/>
    <property type="match status" value="1"/>
</dbReference>
<dbReference type="Pfam" id="PF06271">
    <property type="entry name" value="RDD"/>
    <property type="match status" value="1"/>
</dbReference>
<dbReference type="KEGG" id="bbe:BBR47_52050"/>
<evidence type="ECO:0000313" key="10">
    <source>
        <dbReference type="Proteomes" id="UP000001877"/>
    </source>
</evidence>
<dbReference type="PANTHER" id="PTHR36115:SF4">
    <property type="entry name" value="MEMBRANE PROTEIN"/>
    <property type="match status" value="1"/>
</dbReference>
<feature type="domain" description="RDD" evidence="8">
    <location>
        <begin position="83"/>
        <end position="205"/>
    </location>
</feature>
<dbReference type="InterPro" id="IPR010432">
    <property type="entry name" value="RDD"/>
</dbReference>
<evidence type="ECO:0000256" key="6">
    <source>
        <dbReference type="SAM" id="MobiDB-lite"/>
    </source>
</evidence>
<keyword evidence="5 7" id="KW-0472">Membrane</keyword>
<evidence type="ECO:0000313" key="9">
    <source>
        <dbReference type="EMBL" id="BAH46182.1"/>
    </source>
</evidence>
<evidence type="ECO:0000256" key="1">
    <source>
        <dbReference type="ARBA" id="ARBA00004651"/>
    </source>
</evidence>
<feature type="transmembrane region" description="Helical" evidence="7">
    <location>
        <begin position="224"/>
        <end position="245"/>
    </location>
</feature>
<sequence>MLFSSPLHGIALLIFSHSNRLQLTIQFSKWLNVICLHFFRRCTKLEQQPPSSSVPTEFSPLAQQEPPKNMGDLSKSYDRATIFFTRWGAHVLDYILLACFLTGFLSFGVSITKDVYSLYFFILAAIILCSYYVLLEGLTGYTIGKFTFRIIAVNAEGRPPGLWKSFIRSLIRLFETNVFLLGGLPAGISVLASDKKQRLGDLAANTYVVKVKDLNNVSKKQTTVLAIVFSIVAVLSIIGMIFGMIDIASRTPTEEIFYSKDKQFQISAPSDWSKDSSLHDEADIGISNRSREKYLLVLSESKQDVDSSLTLQEYAQVIEANLQEGVDNVSIDKQIRTVVDNQVAIQFNAKGEVDGIKVAYIVTLVETPTHFHQIMAWTEEKRFASLKQELQKVSASFREVK</sequence>
<dbReference type="STRING" id="358681.BBR47_52050"/>
<evidence type="ECO:0000256" key="5">
    <source>
        <dbReference type="ARBA" id="ARBA00023136"/>
    </source>
</evidence>
<evidence type="ECO:0000256" key="3">
    <source>
        <dbReference type="ARBA" id="ARBA00022692"/>
    </source>
</evidence>
<dbReference type="InterPro" id="IPR051791">
    <property type="entry name" value="Pra-immunoreactive"/>
</dbReference>
<protein>
    <submittedName>
        <fullName evidence="9">Hypothetical membrane protein</fullName>
    </submittedName>
</protein>
<dbReference type="AlphaFoldDB" id="C0Z6I3"/>
<keyword evidence="3 7" id="KW-0812">Transmembrane</keyword>
<proteinExistence type="predicted"/>
<organism evidence="9 10">
    <name type="scientific">Brevibacillus brevis (strain 47 / JCM 6285 / NBRC 100599)</name>
    <dbReference type="NCBI Taxonomy" id="358681"/>
    <lineage>
        <taxon>Bacteria</taxon>
        <taxon>Bacillati</taxon>
        <taxon>Bacillota</taxon>
        <taxon>Bacilli</taxon>
        <taxon>Bacillales</taxon>
        <taxon>Paenibacillaceae</taxon>
        <taxon>Brevibacillus</taxon>
    </lineage>
</organism>
<evidence type="ECO:0000256" key="4">
    <source>
        <dbReference type="ARBA" id="ARBA00022989"/>
    </source>
</evidence>
<keyword evidence="2" id="KW-1003">Cell membrane</keyword>
<accession>C0Z6I3</accession>